<dbReference type="EMBL" id="CP109491">
    <property type="protein sequence ID" value="WUX36380.1"/>
    <property type="molecule type" value="Genomic_DNA"/>
</dbReference>
<reference evidence="2" key="1">
    <citation type="submission" date="2022-10" db="EMBL/GenBank/DDBJ databases">
        <title>The complete genomes of actinobacterial strains from the NBC collection.</title>
        <authorList>
            <person name="Joergensen T.S."/>
            <person name="Alvarez Arevalo M."/>
            <person name="Sterndorff E.B."/>
            <person name="Faurdal D."/>
            <person name="Vuksanovic O."/>
            <person name="Mourched A.-S."/>
            <person name="Charusanti P."/>
            <person name="Shaw S."/>
            <person name="Blin K."/>
            <person name="Weber T."/>
        </authorList>
    </citation>
    <scope>NUCLEOTIDE SEQUENCE</scope>
    <source>
        <strain evidence="2">NBC_01436</strain>
    </source>
</reference>
<sequence length="56" mass="5650">MRLRWSVPLPGPLSLGGSVPLFGGRSRGGGSGGGAALFVGVVKLVVYLLVAEAWIA</sequence>
<evidence type="ECO:0000313" key="3">
    <source>
        <dbReference type="Proteomes" id="UP001431926"/>
    </source>
</evidence>
<evidence type="ECO:0000256" key="1">
    <source>
        <dbReference type="SAM" id="Phobius"/>
    </source>
</evidence>
<name>A0ABZ1ZCB0_STRAQ</name>
<organism evidence="2 3">
    <name type="scientific">Streptomyces anulatus</name>
    <name type="common">Streptomyces chrysomallus</name>
    <dbReference type="NCBI Taxonomy" id="1892"/>
    <lineage>
        <taxon>Bacteria</taxon>
        <taxon>Bacillati</taxon>
        <taxon>Actinomycetota</taxon>
        <taxon>Actinomycetes</taxon>
        <taxon>Kitasatosporales</taxon>
        <taxon>Streptomycetaceae</taxon>
        <taxon>Streptomyces</taxon>
    </lineage>
</organism>
<accession>A0ABZ1ZCB0</accession>
<keyword evidence="3" id="KW-1185">Reference proteome</keyword>
<keyword evidence="1" id="KW-1133">Transmembrane helix</keyword>
<gene>
    <name evidence="2" type="ORF">OG367_09115</name>
</gene>
<dbReference type="Proteomes" id="UP001431926">
    <property type="component" value="Chromosome"/>
</dbReference>
<keyword evidence="1" id="KW-0812">Transmembrane</keyword>
<proteinExistence type="predicted"/>
<protein>
    <submittedName>
        <fullName evidence="2">Uncharacterized protein</fullName>
    </submittedName>
</protein>
<evidence type="ECO:0000313" key="2">
    <source>
        <dbReference type="EMBL" id="WUX36380.1"/>
    </source>
</evidence>
<dbReference type="RefSeq" id="WP_179893223.1">
    <property type="nucleotide sequence ID" value="NZ_CP108692.1"/>
</dbReference>
<feature type="transmembrane region" description="Helical" evidence="1">
    <location>
        <begin position="35"/>
        <end position="55"/>
    </location>
</feature>
<keyword evidence="1" id="KW-0472">Membrane</keyword>